<dbReference type="EC" id="2.7.11.1" evidence="4"/>
<dbReference type="InterPro" id="IPR000322">
    <property type="entry name" value="Glyco_hydro_31_TIM"/>
</dbReference>
<evidence type="ECO:0000259" key="16">
    <source>
        <dbReference type="PROSITE" id="PS50011"/>
    </source>
</evidence>
<dbReference type="Gene3D" id="2.60.40.1180">
    <property type="entry name" value="Golgi alpha-mannosidase II"/>
    <property type="match status" value="2"/>
</dbReference>
<dbReference type="InterPro" id="IPR008271">
    <property type="entry name" value="Ser/Thr_kinase_AS"/>
</dbReference>
<dbReference type="EMBL" id="JYDL01000103">
    <property type="protein sequence ID" value="KRX16633.1"/>
    <property type="molecule type" value="Genomic_DNA"/>
</dbReference>
<keyword evidence="8" id="KW-0378">Hydrolase</keyword>
<dbReference type="Gene3D" id="3.20.20.80">
    <property type="entry name" value="Glycosidases"/>
    <property type="match status" value="1"/>
</dbReference>
<evidence type="ECO:0000256" key="4">
    <source>
        <dbReference type="ARBA" id="ARBA00012513"/>
    </source>
</evidence>
<feature type="signal peptide" evidence="15">
    <location>
        <begin position="1"/>
        <end position="25"/>
    </location>
</feature>
<dbReference type="GO" id="GO:0030246">
    <property type="term" value="F:carbohydrate binding"/>
    <property type="evidence" value="ECO:0007669"/>
    <property type="project" value="InterPro"/>
</dbReference>
<feature type="region of interest" description="Disordered" evidence="14">
    <location>
        <begin position="1219"/>
        <end position="1262"/>
    </location>
</feature>
<evidence type="ECO:0000313" key="20">
    <source>
        <dbReference type="Proteomes" id="UP000054630"/>
    </source>
</evidence>
<dbReference type="Gene3D" id="4.10.110.10">
    <property type="entry name" value="Spasmolytic Protein, domain 1"/>
    <property type="match status" value="1"/>
</dbReference>
<dbReference type="InterPro" id="IPR013780">
    <property type="entry name" value="Glyco_hydro_b"/>
</dbReference>
<dbReference type="FunFam" id="1.10.510.10:FF:000003">
    <property type="entry name" value="TRAF2 and NCK-interacting protein kinase isoform 4"/>
    <property type="match status" value="1"/>
</dbReference>
<dbReference type="Pfam" id="PF00088">
    <property type="entry name" value="Trefoil"/>
    <property type="match status" value="1"/>
</dbReference>
<feature type="chain" id="PRO_5006867970" description="non-specific serine/threonine protein kinase" evidence="15">
    <location>
        <begin position="26"/>
        <end position="1923"/>
    </location>
</feature>
<dbReference type="PANTHER" id="PTHR47096:SF1">
    <property type="entry name" value="MISSHAPEN LIKE KINASE 1"/>
    <property type="match status" value="1"/>
</dbReference>
<dbReference type="GO" id="GO:0004674">
    <property type="term" value="F:protein serine/threonine kinase activity"/>
    <property type="evidence" value="ECO:0007669"/>
    <property type="project" value="UniProtKB-KW"/>
</dbReference>
<dbReference type="InterPro" id="IPR001180">
    <property type="entry name" value="CNH_dom"/>
</dbReference>
<keyword evidence="11" id="KW-0325">Glycoprotein</keyword>
<dbReference type="InterPro" id="IPR000719">
    <property type="entry name" value="Prot_kinase_dom"/>
</dbReference>
<dbReference type="InterPro" id="IPR000519">
    <property type="entry name" value="P_trefoil_dom"/>
</dbReference>
<evidence type="ECO:0000256" key="13">
    <source>
        <dbReference type="PROSITE-ProRule" id="PRU00779"/>
    </source>
</evidence>
<comment type="caution">
    <text evidence="19">The sequence shown here is derived from an EMBL/GenBank/DDBJ whole genome shotgun (WGS) entry which is preliminary data.</text>
</comment>
<comment type="similarity">
    <text evidence="2">Belongs to the glycosyl hydrolase 31 family.</text>
</comment>
<dbReference type="CDD" id="cd06602">
    <property type="entry name" value="GH31_MGAM_SI_GAA"/>
    <property type="match status" value="1"/>
</dbReference>
<evidence type="ECO:0000259" key="17">
    <source>
        <dbReference type="PROSITE" id="PS50219"/>
    </source>
</evidence>
<evidence type="ECO:0000256" key="3">
    <source>
        <dbReference type="ARBA" id="ARBA00008874"/>
    </source>
</evidence>
<dbReference type="GO" id="GO:0005829">
    <property type="term" value="C:cytosol"/>
    <property type="evidence" value="ECO:0007669"/>
    <property type="project" value="TreeGrafter"/>
</dbReference>
<sequence>MCKIALITDCFLLLLLCQTMPILNSSIILDCHPDPMATMEQCQSRGCVWQASSEPNVPWCRFFDNPQDPHFAGYEITSNDHFTETVAPYFVANLKRKPTPTLFGDDFHQALMKVESLSDSIISITFTSNHSVDAAGHHVHHVHLDTALNNFRQAVLNKTPVDPLYRLYLDQDPFGFAIVRNKTGRVLVDSRNLPGFTLAEQYSQLAFKVPSEDLYGLGENVHEQLKHNFQWRRWTMMARDHPPEGGPSNLYGVHPFYLCMEDEEGNAHGVFIFNTHAMDVTLQPDPSVVTFRTIGGPLQLFVMLGPTPAQVVSQYLTLVGNPNFPPYWSLGFHLSRFGYKNLTMLAEVVERNRNANIPQDGQFLDIDYMKNRMDFVVDDDNFKNLNNFVDQLHQQYQMKLIPIIDPGIPSQPEQPYEPVEHGLKMDIFIKDANTGQPLEGVVWPGKTYWPDFTNPDTVTYWTYFLKRLHKTVSFDGIWIDMNEPANFVDGSTSGCTQNKLNQPPYNPAAGNILEKTICMDADQYLGKHYHLHNIYGLSESIVTHTALSNIIPGKRPFILSRSTFSGSGQFANHWSGDNWSQWSHMRWSIINMLEFQLFGIPMTGSDICGFNGNADEELCLRWSQLGAFYPFSRNHNTDNSDVDQDPASWSPETTAAIRKVLLLRYSLLPYLYTLFFWAHFVGATVVRPLFFEYPADKTARTIDDQFLWGSSLMIVPILEPYSTLREAYFPAGRWYNLTSLEEVEIEYRNRTVYIGKQNIGLFFKGGSIIPWQIPVNNTHWSRRNPINLLICLDEEQRAVGNLFWDDGEAHDSVVENKHTLVDLKFEETRKFQLTAVHYYTELTVDKVVVLGLQGGLPAGATLDGQRLPSKHFQIDPDKTIISLLHLNITFSASSFVHLIELECYLPLKAAKPEVSEHSRFHFLFSNKSSATMTANCSLDDIDLNALRDPAGIFDLIEVVGNGTYGQVYKDEEEEIKLEINVLKKYSHHRNIATYYGAFIKKQPSSTGKGDQLWLVMEYCGTKGLSLKEEWIAYVCREILRGLAHLHANKVIHRDIKGQNVLLTDNAEVKLVDFGVSAQLDRTVGRRNTFIGTPYWMAPEVIACDENPDATYDSRSDLWSLGITSLEMAEGQPPLCDMHPMRALFLIPRNAPPRLRSTKRWSKKFHSFVETVLVKDYHQRPYTEQLLRHPFIRDLPTERQVRIAIKDHLDRHRRLTRRDHTEYEYSGSEEEEEEEDQSRAEINERSSKGSDGPPTSVLPVQDDNTLRKNFLKLQEGRSLFESPAPQSVKRQPRPTAGVARLGAAATRALAPKSRHAHQYVAPNFKYTKYGPSPEQQDLNKHHMQVKHRPLSQHSHHHDNVAAAAKVRYRQSAGGKCGNSSRDVERRSDRPRSHRHPSPPSMSPKLLLFSIFEMNNVLYNLGSAVGVGSVLAQNLQRKHSAPVLNRRPEDLDQLAAELSQMGNIKSVVNKGKSTAMNSESPPVPPPRDASISSSALLQESSKEMEINGNDDDLATVTASEPKFDDIGQRTAFASSPQFGSSSSSGGELDSAERAQALSRRSSTVLPDLLPKNKVSSNVTQGNSNEALSTSSTPPPPNALQKKEKSFIVFGFGSGAAGVGAGGSTVERPTRTQREIADVNVNVNPASSQSENSVPEIRKYKKKFSSEVLCAALWGVNLLIGTDSGLVLLDRSGQGKVYHLINRRRFDQMTVLEGQNILVTISGKKRRIRVYYLSWLKQKILRSEGSFGQLTHQPLIVDLTVEENARLKVLYGSSEGFHAIDLDSASIYDIHVPTHVQGFIVPHCIVILPNTNGMQLLLCYDNEGVYVNTYGKMTKNVVLQWGEMPTSVAYISTGQIMGWGNKAIEIRSVETGHLDGVFMHKKAQKLKFLCDRNDKVFFSSAKGGGSCQIYFMTLNKPGMPNCVYIA</sequence>
<dbReference type="Gene3D" id="1.10.510.10">
    <property type="entry name" value="Transferase(Phosphotransferase) domain 1"/>
    <property type="match status" value="1"/>
</dbReference>
<dbReference type="Pfam" id="PF00780">
    <property type="entry name" value="CNH"/>
    <property type="match status" value="2"/>
</dbReference>
<dbReference type="PROSITE" id="PS00129">
    <property type="entry name" value="GLYCOSYL_HYDROL_F31_1"/>
    <property type="match status" value="1"/>
</dbReference>
<dbReference type="PANTHER" id="PTHR47096">
    <property type="entry name" value="MISSHAPEN LIKE KINASE 1"/>
    <property type="match status" value="1"/>
</dbReference>
<dbReference type="SUPFAM" id="SSF74650">
    <property type="entry name" value="Galactose mutarotase-like"/>
    <property type="match status" value="1"/>
</dbReference>
<dbReference type="Pfam" id="PF21365">
    <property type="entry name" value="Glyco_hydro_31_3rd"/>
    <property type="match status" value="1"/>
</dbReference>
<evidence type="ECO:0000256" key="15">
    <source>
        <dbReference type="SAM" id="SignalP"/>
    </source>
</evidence>
<dbReference type="CDD" id="cd00111">
    <property type="entry name" value="Trefoil"/>
    <property type="match status" value="1"/>
</dbReference>
<gene>
    <name evidence="19" type="primary">mig-15</name>
    <name evidence="19" type="ORF">T07_4984</name>
</gene>
<keyword evidence="6" id="KW-0808">Transferase</keyword>
<dbReference type="SUPFAM" id="SSF51011">
    <property type="entry name" value="Glycosyl hydrolase domain"/>
    <property type="match status" value="1"/>
</dbReference>
<dbReference type="GO" id="GO:0016020">
    <property type="term" value="C:membrane"/>
    <property type="evidence" value="ECO:0007669"/>
    <property type="project" value="UniProtKB-SubCell"/>
</dbReference>
<dbReference type="Pfam" id="PF01055">
    <property type="entry name" value="Glyco_hydro_31_2nd"/>
    <property type="match status" value="1"/>
</dbReference>
<dbReference type="InterPro" id="IPR025887">
    <property type="entry name" value="Glyco_hydro_31_N_dom"/>
</dbReference>
<dbReference type="InterPro" id="IPR011009">
    <property type="entry name" value="Kinase-like_dom_sf"/>
</dbReference>
<dbReference type="Pfam" id="PF00069">
    <property type="entry name" value="Pkinase"/>
    <property type="match status" value="1"/>
</dbReference>
<dbReference type="SUPFAM" id="SSF57492">
    <property type="entry name" value="Trefoil"/>
    <property type="match status" value="1"/>
</dbReference>
<organism evidence="19 20">
    <name type="scientific">Trichinella nelsoni</name>
    <dbReference type="NCBI Taxonomy" id="6336"/>
    <lineage>
        <taxon>Eukaryota</taxon>
        <taxon>Metazoa</taxon>
        <taxon>Ecdysozoa</taxon>
        <taxon>Nematoda</taxon>
        <taxon>Enoplea</taxon>
        <taxon>Dorylaimia</taxon>
        <taxon>Trichinellida</taxon>
        <taxon>Trichinellidae</taxon>
        <taxon>Trichinella</taxon>
    </lineage>
</organism>
<feature type="region of interest" description="Disordered" evidence="14">
    <location>
        <begin position="1275"/>
        <end position="1297"/>
    </location>
</feature>
<keyword evidence="10" id="KW-1015">Disulfide bond</keyword>
<feature type="domain" description="Protein kinase" evidence="16">
    <location>
        <begin position="953"/>
        <end position="1191"/>
    </location>
</feature>
<dbReference type="InterPro" id="IPR051700">
    <property type="entry name" value="STE20_Ser-Thr_kinase"/>
</dbReference>
<feature type="region of interest" description="Disordered" evidence="14">
    <location>
        <begin position="1470"/>
        <end position="1490"/>
    </location>
</feature>
<keyword evidence="5" id="KW-0723">Serine/threonine-protein kinase</keyword>
<dbReference type="SMART" id="SM00036">
    <property type="entry name" value="CNH"/>
    <property type="match status" value="1"/>
</dbReference>
<evidence type="ECO:0000256" key="7">
    <source>
        <dbReference type="ARBA" id="ARBA00022777"/>
    </source>
</evidence>
<keyword evidence="9" id="KW-0472">Membrane</keyword>
<evidence type="ECO:0000256" key="11">
    <source>
        <dbReference type="ARBA" id="ARBA00023180"/>
    </source>
</evidence>
<dbReference type="GO" id="GO:0005975">
    <property type="term" value="P:carbohydrate metabolic process"/>
    <property type="evidence" value="ECO:0007669"/>
    <property type="project" value="InterPro"/>
</dbReference>
<keyword evidence="20" id="KW-1185">Reference proteome</keyword>
<dbReference type="SUPFAM" id="SSF51445">
    <property type="entry name" value="(Trans)glycosidases"/>
    <property type="match status" value="1"/>
</dbReference>
<evidence type="ECO:0000256" key="5">
    <source>
        <dbReference type="ARBA" id="ARBA00022527"/>
    </source>
</evidence>
<evidence type="ECO:0000313" key="19">
    <source>
        <dbReference type="EMBL" id="KRX16633.1"/>
    </source>
</evidence>
<evidence type="ECO:0000256" key="14">
    <source>
        <dbReference type="SAM" id="MobiDB-lite"/>
    </source>
</evidence>
<feature type="compositionally biased region" description="Polar residues" evidence="14">
    <location>
        <begin position="1571"/>
        <end position="1589"/>
    </location>
</feature>
<feature type="compositionally biased region" description="Low complexity" evidence="14">
    <location>
        <begin position="1532"/>
        <end position="1544"/>
    </location>
</feature>
<dbReference type="OrthoDB" id="8957712at2759"/>
<evidence type="ECO:0000259" key="18">
    <source>
        <dbReference type="PROSITE" id="PS51448"/>
    </source>
</evidence>
<dbReference type="GO" id="GO:0005524">
    <property type="term" value="F:ATP binding"/>
    <property type="evidence" value="ECO:0007669"/>
    <property type="project" value="InterPro"/>
</dbReference>
<feature type="region of interest" description="Disordered" evidence="14">
    <location>
        <begin position="1530"/>
        <end position="1597"/>
    </location>
</feature>
<evidence type="ECO:0000256" key="1">
    <source>
        <dbReference type="ARBA" id="ARBA00004370"/>
    </source>
</evidence>
<comment type="subcellular location">
    <subcellularLocation>
        <location evidence="1">Membrane</location>
    </subcellularLocation>
</comment>
<evidence type="ECO:0000256" key="10">
    <source>
        <dbReference type="ARBA" id="ARBA00023157"/>
    </source>
</evidence>
<dbReference type="PROSITE" id="PS50219">
    <property type="entry name" value="CNH"/>
    <property type="match status" value="1"/>
</dbReference>
<protein>
    <recommendedName>
        <fullName evidence="4">non-specific serine/threonine protein kinase</fullName>
        <ecNumber evidence="4">2.7.11.1</ecNumber>
    </recommendedName>
</protein>
<accession>A0A0V0RQ73</accession>
<evidence type="ECO:0000256" key="12">
    <source>
        <dbReference type="ARBA" id="ARBA00023295"/>
    </source>
</evidence>
<dbReference type="Gene3D" id="3.30.200.20">
    <property type="entry name" value="Phosphorylase Kinase, domain 1"/>
    <property type="match status" value="2"/>
</dbReference>
<dbReference type="SMART" id="SM00018">
    <property type="entry name" value="PD"/>
    <property type="match status" value="1"/>
</dbReference>
<comment type="caution">
    <text evidence="13">Lacks conserved residue(s) required for the propagation of feature annotation.</text>
</comment>
<keyword evidence="7 19" id="KW-0418">Kinase</keyword>
<evidence type="ECO:0000256" key="8">
    <source>
        <dbReference type="ARBA" id="ARBA00022801"/>
    </source>
</evidence>
<feature type="domain" description="P-type" evidence="18">
    <location>
        <begin position="15"/>
        <end position="64"/>
    </location>
</feature>
<feature type="compositionally biased region" description="Acidic residues" evidence="14">
    <location>
        <begin position="1226"/>
        <end position="1235"/>
    </location>
</feature>
<keyword evidence="12" id="KW-0326">Glycosidase</keyword>
<dbReference type="PROSITE" id="PS50011">
    <property type="entry name" value="PROTEIN_KINASE_DOM"/>
    <property type="match status" value="1"/>
</dbReference>
<dbReference type="InterPro" id="IPR044913">
    <property type="entry name" value="P_trefoil_dom_sf"/>
</dbReference>
<evidence type="ECO:0000256" key="6">
    <source>
        <dbReference type="ARBA" id="ARBA00022679"/>
    </source>
</evidence>
<keyword evidence="15" id="KW-0732">Signal</keyword>
<dbReference type="SUPFAM" id="SSF56112">
    <property type="entry name" value="Protein kinase-like (PK-like)"/>
    <property type="match status" value="1"/>
</dbReference>
<dbReference type="InterPro" id="IPR048395">
    <property type="entry name" value="Glyco_hydro_31_C"/>
</dbReference>
<proteinExistence type="inferred from homology"/>
<dbReference type="SMART" id="SM00220">
    <property type="entry name" value="S_TKc"/>
    <property type="match status" value="1"/>
</dbReference>
<feature type="compositionally biased region" description="Basic and acidic residues" evidence="14">
    <location>
        <begin position="1380"/>
        <end position="1389"/>
    </location>
</feature>
<feature type="compositionally biased region" description="Basic and acidic residues" evidence="14">
    <location>
        <begin position="1236"/>
        <end position="1247"/>
    </location>
</feature>
<dbReference type="InterPro" id="IPR030458">
    <property type="entry name" value="Glyco_hydro_31_AS"/>
</dbReference>
<dbReference type="PROSITE" id="PS51448">
    <property type="entry name" value="P_TREFOIL_2"/>
    <property type="match status" value="1"/>
</dbReference>
<feature type="domain" description="CNH" evidence="17">
    <location>
        <begin position="1591"/>
        <end position="1893"/>
    </location>
</feature>
<comment type="similarity">
    <text evidence="3">Belongs to the protein kinase superfamily. STE Ser/Thr protein kinase family. STE20 subfamily.</text>
</comment>
<dbReference type="Proteomes" id="UP000054630">
    <property type="component" value="Unassembled WGS sequence"/>
</dbReference>
<dbReference type="GO" id="GO:0090599">
    <property type="term" value="F:alpha-glucosidase activity"/>
    <property type="evidence" value="ECO:0007669"/>
    <property type="project" value="UniProtKB-ARBA"/>
</dbReference>
<evidence type="ECO:0000256" key="2">
    <source>
        <dbReference type="ARBA" id="ARBA00007806"/>
    </source>
</evidence>
<dbReference type="InterPro" id="IPR011013">
    <property type="entry name" value="Gal_mutarotase_sf_dom"/>
</dbReference>
<dbReference type="CDD" id="cd06608">
    <property type="entry name" value="STKc_myosinIII_N_like"/>
    <property type="match status" value="1"/>
</dbReference>
<name>A0A0V0RQ73_9BILA</name>
<dbReference type="PROSITE" id="PS00108">
    <property type="entry name" value="PROTEIN_KINASE_ST"/>
    <property type="match status" value="1"/>
</dbReference>
<dbReference type="Gene3D" id="2.60.40.1760">
    <property type="entry name" value="glycosyl hydrolase (family 31)"/>
    <property type="match status" value="1"/>
</dbReference>
<dbReference type="Pfam" id="PF13802">
    <property type="entry name" value="Gal_mutarotas_2"/>
    <property type="match status" value="1"/>
</dbReference>
<dbReference type="CDD" id="cd14752">
    <property type="entry name" value="GH31_N"/>
    <property type="match status" value="1"/>
</dbReference>
<evidence type="ECO:0000256" key="9">
    <source>
        <dbReference type="ARBA" id="ARBA00023136"/>
    </source>
</evidence>
<reference evidence="19 20" key="1">
    <citation type="submission" date="2015-01" db="EMBL/GenBank/DDBJ databases">
        <title>Evolution of Trichinella species and genotypes.</title>
        <authorList>
            <person name="Korhonen P.K."/>
            <person name="Edoardo P."/>
            <person name="Giuseppe L.R."/>
            <person name="Gasser R.B."/>
        </authorList>
    </citation>
    <scope>NUCLEOTIDE SEQUENCE [LARGE SCALE GENOMIC DNA]</scope>
    <source>
        <strain evidence="19">ISS37</strain>
    </source>
</reference>
<dbReference type="InterPro" id="IPR017853">
    <property type="entry name" value="GH"/>
</dbReference>
<feature type="region of interest" description="Disordered" evidence="14">
    <location>
        <begin position="1366"/>
        <end position="1402"/>
    </location>
</feature>